<feature type="domain" description="Response regulatory" evidence="2">
    <location>
        <begin position="14"/>
        <end position="140"/>
    </location>
</feature>
<organism evidence="3 4">
    <name type="scientific">Siphonobacter curvatus</name>
    <dbReference type="NCBI Taxonomy" id="2094562"/>
    <lineage>
        <taxon>Bacteria</taxon>
        <taxon>Pseudomonadati</taxon>
        <taxon>Bacteroidota</taxon>
        <taxon>Cytophagia</taxon>
        <taxon>Cytophagales</taxon>
        <taxon>Cytophagaceae</taxon>
        <taxon>Siphonobacter</taxon>
    </lineage>
</organism>
<dbReference type="AlphaFoldDB" id="A0A2S7IPZ2"/>
<dbReference type="InterPro" id="IPR052893">
    <property type="entry name" value="TCS_response_regulator"/>
</dbReference>
<evidence type="ECO:0000313" key="4">
    <source>
        <dbReference type="Proteomes" id="UP000239590"/>
    </source>
</evidence>
<comment type="caution">
    <text evidence="3">The sequence shown here is derived from an EMBL/GenBank/DDBJ whole genome shotgun (WGS) entry which is preliminary data.</text>
</comment>
<protein>
    <submittedName>
        <fullName evidence="3">Response regulator</fullName>
    </submittedName>
</protein>
<reference evidence="4" key="1">
    <citation type="submission" date="2018-02" db="EMBL/GenBank/DDBJ databases">
        <title>Genome sequencing of Solimonas sp. HR-BB.</title>
        <authorList>
            <person name="Lee Y."/>
            <person name="Jeon C.O."/>
        </authorList>
    </citation>
    <scope>NUCLEOTIDE SEQUENCE [LARGE SCALE GENOMIC DNA]</scope>
    <source>
        <strain evidence="4">HR-U</strain>
    </source>
</reference>
<sequence>MNKDTTPRNFRKAKLLVVEDNPDHWFLIESVLKQQLPEVEVIWMPDASQTMTYLNDCKSKLHVLPKVILLDLYLPSSQEGLRLLQTIKSKNSSFYHIPTIVLSHSSDATDISRCYETGGSSYIIKPTLIQQWVDYFKEFRRYWWNIVSLPDPQYQ</sequence>
<evidence type="ECO:0000259" key="2">
    <source>
        <dbReference type="PROSITE" id="PS50110"/>
    </source>
</evidence>
<evidence type="ECO:0000256" key="1">
    <source>
        <dbReference type="PROSITE-ProRule" id="PRU00169"/>
    </source>
</evidence>
<dbReference type="RefSeq" id="WP_104711489.1">
    <property type="nucleotide sequence ID" value="NZ_PTRA01000001.1"/>
</dbReference>
<dbReference type="Gene3D" id="3.40.50.2300">
    <property type="match status" value="1"/>
</dbReference>
<feature type="modified residue" description="4-aspartylphosphate" evidence="1">
    <location>
        <position position="71"/>
    </location>
</feature>
<dbReference type="EMBL" id="PTRA01000001">
    <property type="protein sequence ID" value="PQA59752.1"/>
    <property type="molecule type" value="Genomic_DNA"/>
</dbReference>
<gene>
    <name evidence="3" type="ORF">C5O19_09020</name>
</gene>
<dbReference type="InterPro" id="IPR011006">
    <property type="entry name" value="CheY-like_superfamily"/>
</dbReference>
<dbReference type="Proteomes" id="UP000239590">
    <property type="component" value="Unassembled WGS sequence"/>
</dbReference>
<name>A0A2S7IPZ2_9BACT</name>
<keyword evidence="1" id="KW-0597">Phosphoprotein</keyword>
<dbReference type="PANTHER" id="PTHR44520">
    <property type="entry name" value="RESPONSE REGULATOR RCP1-RELATED"/>
    <property type="match status" value="1"/>
</dbReference>
<keyword evidence="4" id="KW-1185">Reference proteome</keyword>
<dbReference type="SMART" id="SM00448">
    <property type="entry name" value="REC"/>
    <property type="match status" value="1"/>
</dbReference>
<dbReference type="SUPFAM" id="SSF52172">
    <property type="entry name" value="CheY-like"/>
    <property type="match status" value="1"/>
</dbReference>
<accession>A0A2S7IPZ2</accession>
<evidence type="ECO:0000313" key="3">
    <source>
        <dbReference type="EMBL" id="PQA59752.1"/>
    </source>
</evidence>
<dbReference type="Pfam" id="PF00072">
    <property type="entry name" value="Response_reg"/>
    <property type="match status" value="1"/>
</dbReference>
<dbReference type="InterPro" id="IPR001789">
    <property type="entry name" value="Sig_transdc_resp-reg_receiver"/>
</dbReference>
<dbReference type="PROSITE" id="PS50110">
    <property type="entry name" value="RESPONSE_REGULATORY"/>
    <property type="match status" value="1"/>
</dbReference>
<dbReference type="OrthoDB" id="958605at2"/>
<dbReference type="GO" id="GO:0000160">
    <property type="term" value="P:phosphorelay signal transduction system"/>
    <property type="evidence" value="ECO:0007669"/>
    <property type="project" value="InterPro"/>
</dbReference>
<proteinExistence type="predicted"/>